<evidence type="ECO:0000259" key="2">
    <source>
        <dbReference type="SMART" id="SM00306"/>
    </source>
</evidence>
<dbReference type="EMBL" id="JAEPRQ010000003">
    <property type="protein sequence ID" value="MBK4216559.1"/>
    <property type="molecule type" value="Genomic_DNA"/>
</dbReference>
<sequence>MATTWNAIYLGQVSTSLDPSEGSLLLGPNYVAENAANAAFVGRTFGSAANPLNQNIVSVEAVDNFGPLVQGQPALNQSDRDGVDQIRVDLNGDGIRETYNFDATVTYNSRVTFEDGTTATLILPVFQTSNGHLFLAPGLSDATNSILTSKAITSIRFNSVGSDTFGGLATNRPVIDFICFAAGTQIRTVNGEMKVEDLLPGDLVVTADHGPLPIRWIGQAEIDLQANPKLRPIRIRAGALGQGMPEADLIVSPQHRVLVRSKIAQRMFGTDEVLVAAKQLLELDGIDLAEDLDKITYVHFLFDQHQVVWSNGALTESLFTGAEALKSVGPVAREEIFSIFPELRDQDGNTTRAPVRPLIGGRQARQMASRHAGNGKRLVG</sequence>
<protein>
    <submittedName>
        <fullName evidence="3">Hint domain-containing protein</fullName>
    </submittedName>
</protein>
<dbReference type="Gene3D" id="2.170.16.10">
    <property type="entry name" value="Hedgehog/Intein (Hint) domain"/>
    <property type="match status" value="1"/>
</dbReference>
<accession>A0A934SK35</accession>
<comment type="caution">
    <text evidence="3">The sequence shown here is derived from an EMBL/GenBank/DDBJ whole genome shotgun (WGS) entry which is preliminary data.</text>
</comment>
<feature type="region of interest" description="Disordered" evidence="1">
    <location>
        <begin position="348"/>
        <end position="380"/>
    </location>
</feature>
<evidence type="ECO:0000256" key="1">
    <source>
        <dbReference type="SAM" id="MobiDB-lite"/>
    </source>
</evidence>
<dbReference type="Proteomes" id="UP000640485">
    <property type="component" value="Unassembled WGS sequence"/>
</dbReference>
<dbReference type="SUPFAM" id="SSF51294">
    <property type="entry name" value="Hedgehog/intein (Hint) domain"/>
    <property type="match status" value="1"/>
</dbReference>
<gene>
    <name evidence="3" type="ORF">JJJ17_11535</name>
</gene>
<dbReference type="InterPro" id="IPR003587">
    <property type="entry name" value="Hint_dom_N"/>
</dbReference>
<dbReference type="Pfam" id="PF13403">
    <property type="entry name" value="Hint_2"/>
    <property type="match status" value="1"/>
</dbReference>
<dbReference type="RefSeq" id="WP_200686499.1">
    <property type="nucleotide sequence ID" value="NZ_JAEPRQ010000003.1"/>
</dbReference>
<organism evidence="3 4">
    <name type="scientific">Paracoccus caeni</name>
    <dbReference type="NCBI Taxonomy" id="657651"/>
    <lineage>
        <taxon>Bacteria</taxon>
        <taxon>Pseudomonadati</taxon>
        <taxon>Pseudomonadota</taxon>
        <taxon>Alphaproteobacteria</taxon>
        <taxon>Rhodobacterales</taxon>
        <taxon>Paracoccaceae</taxon>
        <taxon>Paracoccus</taxon>
    </lineage>
</organism>
<feature type="domain" description="Hint" evidence="2">
    <location>
        <begin position="177"/>
        <end position="277"/>
    </location>
</feature>
<dbReference type="AlphaFoldDB" id="A0A934SK35"/>
<dbReference type="InterPro" id="IPR028992">
    <property type="entry name" value="Hedgehog/Intein_dom"/>
</dbReference>
<name>A0A934SK35_9RHOB</name>
<dbReference type="SMART" id="SM00306">
    <property type="entry name" value="HintN"/>
    <property type="match status" value="1"/>
</dbReference>
<proteinExistence type="predicted"/>
<keyword evidence="4" id="KW-1185">Reference proteome</keyword>
<evidence type="ECO:0000313" key="3">
    <source>
        <dbReference type="EMBL" id="MBK4216559.1"/>
    </source>
</evidence>
<dbReference type="InterPro" id="IPR036844">
    <property type="entry name" value="Hint_dom_sf"/>
</dbReference>
<reference evidence="3" key="1">
    <citation type="submission" date="2021-01" db="EMBL/GenBank/DDBJ databases">
        <title>Paracoccus amoyensis sp. nov., isolated from the surface seawater along the coast of Xiamen Island, China.</title>
        <authorList>
            <person name="Lyu L."/>
        </authorList>
    </citation>
    <scope>NUCLEOTIDE SEQUENCE</scope>
    <source>
        <strain evidence="3">MJ17</strain>
    </source>
</reference>
<evidence type="ECO:0000313" key="4">
    <source>
        <dbReference type="Proteomes" id="UP000640485"/>
    </source>
</evidence>